<dbReference type="Gene3D" id="3.40.50.1820">
    <property type="entry name" value="alpha/beta hydrolase"/>
    <property type="match status" value="1"/>
</dbReference>
<dbReference type="GO" id="GO:0016787">
    <property type="term" value="F:hydrolase activity"/>
    <property type="evidence" value="ECO:0007669"/>
    <property type="project" value="UniProtKB-KW"/>
</dbReference>
<accession>A0A941CRD8</accession>
<proteinExistence type="predicted"/>
<keyword evidence="1" id="KW-0812">Transmembrane</keyword>
<feature type="domain" description="Alpha/beta hydrolase fold-5" evidence="2">
    <location>
        <begin position="71"/>
        <end position="234"/>
    </location>
</feature>
<keyword evidence="3" id="KW-0378">Hydrolase</keyword>
<keyword evidence="1" id="KW-1133">Transmembrane helix</keyword>
<dbReference type="Proteomes" id="UP000675379">
    <property type="component" value="Unassembled WGS sequence"/>
</dbReference>
<keyword evidence="4" id="KW-1185">Reference proteome</keyword>
<evidence type="ECO:0000313" key="3">
    <source>
        <dbReference type="EMBL" id="MBR0575931.1"/>
    </source>
</evidence>
<dbReference type="AlphaFoldDB" id="A0A941CRD8"/>
<dbReference type="InterPro" id="IPR029058">
    <property type="entry name" value="AB_hydrolase_fold"/>
</dbReference>
<evidence type="ECO:0000313" key="4">
    <source>
        <dbReference type="Proteomes" id="UP000675379"/>
    </source>
</evidence>
<sequence>MERKKNTALKYRILRLLLILVIFAGTALYIYGEDYYRPSANAQAAMATGEGITFTREGKDLVFTPENPLGGVVIYPGGKVSEEAYARLAREIAREGYKTVVVSAPLKLPILRTNAAKRYVEEEGIEDWVIMGHSLGGVTAARFAKKNPDKIRVLVLLAAYPDKSTDLGEVSFPVYSLVGTKDQILDQASYEEGLQRLPVEAKEILIPGGNHSSFANYGLQDGDALADLSYAEQQQVILDLFPQIFDEIIR</sequence>
<dbReference type="Pfam" id="PF12695">
    <property type="entry name" value="Abhydrolase_5"/>
    <property type="match status" value="1"/>
</dbReference>
<protein>
    <submittedName>
        <fullName evidence="3">Alpha/beta fold hydrolase</fullName>
    </submittedName>
</protein>
<evidence type="ECO:0000256" key="1">
    <source>
        <dbReference type="SAM" id="Phobius"/>
    </source>
</evidence>
<dbReference type="InterPro" id="IPR029059">
    <property type="entry name" value="AB_hydrolase_5"/>
</dbReference>
<dbReference type="RefSeq" id="WP_211800626.1">
    <property type="nucleotide sequence ID" value="NZ_JAGSCS010000006.1"/>
</dbReference>
<evidence type="ECO:0000259" key="2">
    <source>
        <dbReference type="Pfam" id="PF12695"/>
    </source>
</evidence>
<gene>
    <name evidence="3" type="ORF">KCG48_06210</name>
</gene>
<keyword evidence="1" id="KW-0472">Membrane</keyword>
<feature type="transmembrane region" description="Helical" evidence="1">
    <location>
        <begin position="12"/>
        <end position="31"/>
    </location>
</feature>
<dbReference type="EMBL" id="JAGSCS010000006">
    <property type="protein sequence ID" value="MBR0575931.1"/>
    <property type="molecule type" value="Genomic_DNA"/>
</dbReference>
<name>A0A941CRD8_9CLOT</name>
<comment type="caution">
    <text evidence="3">The sequence shown here is derived from an EMBL/GenBank/DDBJ whole genome shotgun (WGS) entry which is preliminary data.</text>
</comment>
<organism evidence="3 4">
    <name type="scientific">Proteiniclasticum sediminis</name>
    <dbReference type="NCBI Taxonomy" id="2804028"/>
    <lineage>
        <taxon>Bacteria</taxon>
        <taxon>Bacillati</taxon>
        <taxon>Bacillota</taxon>
        <taxon>Clostridia</taxon>
        <taxon>Eubacteriales</taxon>
        <taxon>Clostridiaceae</taxon>
        <taxon>Proteiniclasticum</taxon>
    </lineage>
</organism>
<dbReference type="SUPFAM" id="SSF53474">
    <property type="entry name" value="alpha/beta-Hydrolases"/>
    <property type="match status" value="1"/>
</dbReference>
<reference evidence="3" key="1">
    <citation type="submission" date="2021-04" db="EMBL/GenBank/DDBJ databases">
        <title>Proteiniclasticum sedimins sp. nov., an obligate anaerobic bacterium isolated from anaerobic sludge.</title>
        <authorList>
            <person name="Liu J."/>
        </authorList>
    </citation>
    <scope>NUCLEOTIDE SEQUENCE</scope>
    <source>
        <strain evidence="3">BAD-10</strain>
    </source>
</reference>